<keyword evidence="3 6" id="KW-0812">Transmembrane</keyword>
<feature type="transmembrane region" description="Helical" evidence="6">
    <location>
        <begin position="119"/>
        <end position="143"/>
    </location>
</feature>
<accession>A0A076F8Y6</accession>
<dbReference type="PATRIC" id="fig|1244531.5.peg.296"/>
<evidence type="ECO:0000256" key="6">
    <source>
        <dbReference type="RuleBase" id="RU366058"/>
    </source>
</evidence>
<dbReference type="STRING" id="1244531.CIG2463D_0292"/>
<comment type="subcellular location">
    <subcellularLocation>
        <location evidence="1 6">Cell membrane</location>
        <topology evidence="1 6">Multi-pass membrane protein</topology>
    </subcellularLocation>
</comment>
<dbReference type="PANTHER" id="PTHR12677:SF59">
    <property type="entry name" value="GOLGI APPARATUS MEMBRANE PROTEIN TVP38-RELATED"/>
    <property type="match status" value="1"/>
</dbReference>
<dbReference type="eggNOG" id="COG0398">
    <property type="taxonomic scope" value="Bacteria"/>
</dbReference>
<keyword evidence="4 6" id="KW-1133">Transmembrane helix</keyword>
<feature type="transmembrane region" description="Helical" evidence="6">
    <location>
        <begin position="75"/>
        <end position="98"/>
    </location>
</feature>
<feature type="transmembrane region" description="Helical" evidence="6">
    <location>
        <begin position="149"/>
        <end position="168"/>
    </location>
</feature>
<evidence type="ECO:0000256" key="2">
    <source>
        <dbReference type="ARBA" id="ARBA00022475"/>
    </source>
</evidence>
<gene>
    <name evidence="8" type="ORF">CIG1485E_0287</name>
</gene>
<evidence type="ECO:0000256" key="1">
    <source>
        <dbReference type="ARBA" id="ARBA00004651"/>
    </source>
</evidence>
<dbReference type="InterPro" id="IPR015414">
    <property type="entry name" value="TMEM64"/>
</dbReference>
<dbReference type="KEGG" id="caj:CIG1485E_0287"/>
<organism evidence="8 9">
    <name type="scientific">Campylobacter iguaniorum</name>
    <dbReference type="NCBI Taxonomy" id="1244531"/>
    <lineage>
        <taxon>Bacteria</taxon>
        <taxon>Pseudomonadati</taxon>
        <taxon>Campylobacterota</taxon>
        <taxon>Epsilonproteobacteria</taxon>
        <taxon>Campylobacterales</taxon>
        <taxon>Campylobacteraceae</taxon>
        <taxon>Campylobacter</taxon>
    </lineage>
</organism>
<evidence type="ECO:0000256" key="3">
    <source>
        <dbReference type="ARBA" id="ARBA00022692"/>
    </source>
</evidence>
<dbReference type="Pfam" id="PF09335">
    <property type="entry name" value="VTT_dom"/>
    <property type="match status" value="1"/>
</dbReference>
<dbReference type="HOGENOM" id="CLU_038944_8_2_7"/>
<feature type="transmembrane region" description="Helical" evidence="6">
    <location>
        <begin position="45"/>
        <end position="69"/>
    </location>
</feature>
<keyword evidence="2 6" id="KW-1003">Cell membrane</keyword>
<evidence type="ECO:0000256" key="4">
    <source>
        <dbReference type="ARBA" id="ARBA00022989"/>
    </source>
</evidence>
<dbReference type="PANTHER" id="PTHR12677">
    <property type="entry name" value="GOLGI APPARATUS MEMBRANE PROTEIN TVP38-RELATED"/>
    <property type="match status" value="1"/>
</dbReference>
<proteinExistence type="inferred from homology"/>
<sequence>MKTVFKFMVIVILACIGRILFEYIDIEVLKNFILKYENFAYLIYILLWSILPIFFFPVLVLSVVCGMVFGLEIGVILTSIGVGINASLMYFLSKFIGYEFIQNHLSKKHLKMLETNNEFFTILFLRLIPVIPYNLINLAAGFLGYKFSSFLAGTLLGKLPGIIIFLNLGVGVTKAGSSEFYVALAWLVCLMIFALALKYFYEKFWLKFK</sequence>
<reference evidence="9" key="1">
    <citation type="journal article" date="2014" name="Genome Announc.">
        <title>Complete Genome Sequence of Campylobacter iguaniorum Strain 1485ET, Isolated from a Bearded Dragon (Pogona vitticeps).</title>
        <authorList>
            <person name="Gilbert M.J."/>
            <person name="Miller W.G."/>
            <person name="Yee E."/>
            <person name="Kik M."/>
            <person name="Wagenaar J.A."/>
            <person name="Duim B."/>
        </authorList>
    </citation>
    <scope>NUCLEOTIDE SEQUENCE [LARGE SCALE GENOMIC DNA]</scope>
    <source>
        <strain evidence="9">1485E</strain>
    </source>
</reference>
<dbReference type="AlphaFoldDB" id="A0A076F8Y6"/>
<evidence type="ECO:0000313" key="8">
    <source>
        <dbReference type="EMBL" id="AII14158.1"/>
    </source>
</evidence>
<evidence type="ECO:0000256" key="5">
    <source>
        <dbReference type="ARBA" id="ARBA00023136"/>
    </source>
</evidence>
<name>A0A076F8Y6_9BACT</name>
<dbReference type="RefSeq" id="WP_051870891.1">
    <property type="nucleotide sequence ID" value="NZ_CP009043.1"/>
</dbReference>
<feature type="domain" description="VTT" evidence="7">
    <location>
        <begin position="56"/>
        <end position="169"/>
    </location>
</feature>
<evidence type="ECO:0000259" key="7">
    <source>
        <dbReference type="Pfam" id="PF09335"/>
    </source>
</evidence>
<feature type="transmembrane region" description="Helical" evidence="6">
    <location>
        <begin position="180"/>
        <end position="201"/>
    </location>
</feature>
<dbReference type="EMBL" id="CP009043">
    <property type="protein sequence ID" value="AII14158.1"/>
    <property type="molecule type" value="Genomic_DNA"/>
</dbReference>
<keyword evidence="5 6" id="KW-0472">Membrane</keyword>
<feature type="transmembrane region" description="Helical" evidence="6">
    <location>
        <begin position="6"/>
        <end position="24"/>
    </location>
</feature>
<dbReference type="InterPro" id="IPR032816">
    <property type="entry name" value="VTT_dom"/>
</dbReference>
<dbReference type="Proteomes" id="UP000028486">
    <property type="component" value="Chromosome"/>
</dbReference>
<comment type="similarity">
    <text evidence="6">Belongs to the TVP38/TMEM64 family.</text>
</comment>
<dbReference type="GO" id="GO:0005886">
    <property type="term" value="C:plasma membrane"/>
    <property type="evidence" value="ECO:0007669"/>
    <property type="project" value="UniProtKB-SubCell"/>
</dbReference>
<dbReference type="OrthoDB" id="9812980at2"/>
<protein>
    <recommendedName>
        <fullName evidence="6">TVP38/TMEM64 family membrane protein</fullName>
    </recommendedName>
</protein>
<evidence type="ECO:0000313" key="9">
    <source>
        <dbReference type="Proteomes" id="UP000028486"/>
    </source>
</evidence>
<keyword evidence="9" id="KW-1185">Reference proteome</keyword>